<dbReference type="AlphaFoldDB" id="A0A0A7I7P2"/>
<gene>
    <name evidence="1" type="ORF">AH68_07025</name>
</gene>
<name>A0A0A7I7P2_9BIFI</name>
<dbReference type="HOGENOM" id="CLU_100496_0_0_11"/>
<dbReference type="Proteomes" id="UP000030625">
    <property type="component" value="Chromosome"/>
</dbReference>
<dbReference type="OrthoDB" id="3243184at2"/>
<dbReference type="STRING" id="1447716.AH68_07025"/>
<reference evidence="1 2" key="1">
    <citation type="journal article" date="2015" name="Genome Announc.">
        <title>Complete and Assembled Genome Sequence of Bifidobacterium kashiwanohense PV20-2, Isolated from the Feces of an Anemic Kenyan Infant.</title>
        <authorList>
            <person name="Vazquez-Gutierrez P."/>
            <person name="Lacroix C."/>
            <person name="Chassard C."/>
            <person name="Klumpp J."/>
            <person name="Jans C."/>
            <person name="Stevens M.J."/>
        </authorList>
    </citation>
    <scope>NUCLEOTIDE SEQUENCE [LARGE SCALE GENOMIC DNA]</scope>
    <source>
        <strain evidence="1 2">PV20-2</strain>
    </source>
</reference>
<accession>A0A0A7I7P2</accession>
<sequence>MPYKRRTEKPINHAKEGRTMTINRTVRITGTEMKETINQFEQDRRSNGTRKAVRSLISEALLIWMDALEQASAENDEPCRVSVTRTECSLDRDTVIRITVGMGEMLSIRDVFLISAIVDEQRASREFLMDFAERPQQPSNAQRLEQLLSDAFRDPSARPDMRRCDQAINMLFDIIDMIPKSYRAQPFAIISYIMWWMGQEGAMAAAISALAIDDQCSLAAIVCSAVERHIGPAWTSET</sequence>
<dbReference type="EMBL" id="CP007456">
    <property type="protein sequence ID" value="AIZ14829.1"/>
    <property type="molecule type" value="Genomic_DNA"/>
</dbReference>
<evidence type="ECO:0008006" key="3">
    <source>
        <dbReference type="Google" id="ProtNLM"/>
    </source>
</evidence>
<organism evidence="1 2">
    <name type="scientific">Bifidobacterium catenulatum PV20-2</name>
    <dbReference type="NCBI Taxonomy" id="1447716"/>
    <lineage>
        <taxon>Bacteria</taxon>
        <taxon>Bacillati</taxon>
        <taxon>Actinomycetota</taxon>
        <taxon>Actinomycetes</taxon>
        <taxon>Bifidobacteriales</taxon>
        <taxon>Bifidobacteriaceae</taxon>
        <taxon>Bifidobacterium</taxon>
    </lineage>
</organism>
<evidence type="ECO:0000313" key="1">
    <source>
        <dbReference type="EMBL" id="AIZ14829.1"/>
    </source>
</evidence>
<protein>
    <recommendedName>
        <fullName evidence="3">DUF4192 domain-containing protein</fullName>
    </recommendedName>
</protein>
<dbReference type="KEGG" id="bka:AH68_07025"/>
<evidence type="ECO:0000313" key="2">
    <source>
        <dbReference type="Proteomes" id="UP000030625"/>
    </source>
</evidence>
<proteinExistence type="predicted"/>